<dbReference type="InterPro" id="IPR027823">
    <property type="entry name" value="DUF4468"/>
</dbReference>
<keyword evidence="3" id="KW-1185">Reference proteome</keyword>
<dbReference type="Gene3D" id="3.30.530.80">
    <property type="match status" value="1"/>
</dbReference>
<dbReference type="EMBL" id="CP025791">
    <property type="protein sequence ID" value="AUP77446.1"/>
    <property type="molecule type" value="Genomic_DNA"/>
</dbReference>
<reference evidence="2 3" key="1">
    <citation type="submission" date="2018-01" db="EMBL/GenBank/DDBJ databases">
        <title>Complete genome sequence of Flavivirga eckloniae ECD14 isolated from seaweed Ecklonia cava.</title>
        <authorList>
            <person name="Lee J.H."/>
            <person name="Baik K.S."/>
            <person name="Seong C.N."/>
        </authorList>
    </citation>
    <scope>NUCLEOTIDE SEQUENCE [LARGE SCALE GENOMIC DNA]</scope>
    <source>
        <strain evidence="2 3">ECD14</strain>
    </source>
</reference>
<protein>
    <recommendedName>
        <fullName evidence="1">DUF4468 domain-containing protein</fullName>
    </recommendedName>
</protein>
<organism evidence="2 3">
    <name type="scientific">Flavivirga eckloniae</name>
    <dbReference type="NCBI Taxonomy" id="1803846"/>
    <lineage>
        <taxon>Bacteria</taxon>
        <taxon>Pseudomonadati</taxon>
        <taxon>Bacteroidota</taxon>
        <taxon>Flavobacteriia</taxon>
        <taxon>Flavobacteriales</taxon>
        <taxon>Flavobacteriaceae</taxon>
        <taxon>Flavivirga</taxon>
    </lineage>
</organism>
<dbReference type="AlphaFoldDB" id="A0A2K9PK90"/>
<gene>
    <name evidence="2" type="ORF">C1H87_01405</name>
</gene>
<accession>A0A2K9PK90</accession>
<dbReference type="Proteomes" id="UP000235826">
    <property type="component" value="Chromosome"/>
</dbReference>
<dbReference type="OrthoDB" id="1442731at2"/>
<name>A0A2K9PK90_9FLAO</name>
<dbReference type="RefSeq" id="WP_102754106.1">
    <property type="nucleotide sequence ID" value="NZ_CP025791.1"/>
</dbReference>
<evidence type="ECO:0000313" key="3">
    <source>
        <dbReference type="Proteomes" id="UP000235826"/>
    </source>
</evidence>
<dbReference type="KEGG" id="fek:C1H87_01405"/>
<proteinExistence type="predicted"/>
<evidence type="ECO:0000313" key="2">
    <source>
        <dbReference type="EMBL" id="AUP77446.1"/>
    </source>
</evidence>
<dbReference type="Pfam" id="PF14730">
    <property type="entry name" value="DUF4468"/>
    <property type="match status" value="1"/>
</dbReference>
<sequence>MKKFVILLLLVCTAATFSQSKKNKKLIQEIVGLWKLDDNNNVTYTKIIEGINLSKDEIYTRALAYFTYNYGDGDSVVQVQDKEKGTIVAKGLYEKAHVGISLVTYIFDTWHVLRIDIKENRARILLSLTNYNYTVSGGSTPDVKNTIPISSNYPVTQKGHTKNQFAQAFYKSHKRAEATLLAIEKALKEGNTFNSEQDDW</sequence>
<evidence type="ECO:0000259" key="1">
    <source>
        <dbReference type="Pfam" id="PF14730"/>
    </source>
</evidence>
<feature type="domain" description="DUF4468" evidence="1">
    <location>
        <begin position="44"/>
        <end position="124"/>
    </location>
</feature>